<dbReference type="InterPro" id="IPR008181">
    <property type="entry name" value="dUTPase"/>
</dbReference>
<evidence type="ECO:0000256" key="2">
    <source>
        <dbReference type="ARBA" id="ARBA00006581"/>
    </source>
</evidence>
<evidence type="ECO:0000256" key="4">
    <source>
        <dbReference type="ARBA" id="ARBA00022801"/>
    </source>
</evidence>
<feature type="region of interest" description="Disordered" evidence="6">
    <location>
        <begin position="200"/>
        <end position="219"/>
    </location>
</feature>
<keyword evidence="4" id="KW-0378">Hydrolase</keyword>
<evidence type="ECO:0000256" key="5">
    <source>
        <dbReference type="ARBA" id="ARBA00023080"/>
    </source>
</evidence>
<dbReference type="Gene3D" id="2.70.40.10">
    <property type="match status" value="1"/>
</dbReference>
<evidence type="ECO:0000256" key="6">
    <source>
        <dbReference type="SAM" id="MobiDB-lite"/>
    </source>
</evidence>
<evidence type="ECO:0000259" key="7">
    <source>
        <dbReference type="Pfam" id="PF00692"/>
    </source>
</evidence>
<protein>
    <recommendedName>
        <fullName evidence="3">dUTP diphosphatase</fullName>
        <ecNumber evidence="3">3.6.1.23</ecNumber>
    </recommendedName>
</protein>
<reference evidence="8 9" key="1">
    <citation type="submission" date="2020-04" db="EMBL/GenBank/DDBJ databases">
        <title>Perkinsus olseni comparative genomics.</title>
        <authorList>
            <person name="Bogema D.R."/>
        </authorList>
    </citation>
    <scope>NUCLEOTIDE SEQUENCE [LARGE SCALE GENOMIC DNA]</scope>
    <source>
        <strain evidence="8">ATCC PRA-31</strain>
    </source>
</reference>
<dbReference type="PANTHER" id="PTHR11241:SF0">
    <property type="entry name" value="DEOXYURIDINE 5'-TRIPHOSPHATE NUCLEOTIDOHYDROLASE"/>
    <property type="match status" value="1"/>
</dbReference>
<dbReference type="UniPathway" id="UPA00610">
    <property type="reaction ID" value="UER00666"/>
</dbReference>
<dbReference type="CDD" id="cd07557">
    <property type="entry name" value="trimeric_dUTPase"/>
    <property type="match status" value="1"/>
</dbReference>
<dbReference type="PANTHER" id="PTHR11241">
    <property type="entry name" value="DEOXYURIDINE 5'-TRIPHOSPHATE NUCLEOTIDOHYDROLASE"/>
    <property type="match status" value="1"/>
</dbReference>
<dbReference type="InterPro" id="IPR029054">
    <property type="entry name" value="dUTPase-like"/>
</dbReference>
<dbReference type="InterPro" id="IPR036157">
    <property type="entry name" value="dUTPase-like_sf"/>
</dbReference>
<comment type="similarity">
    <text evidence="2">Belongs to the dUTPase family.</text>
</comment>
<dbReference type="GO" id="GO:0006226">
    <property type="term" value="P:dUMP biosynthetic process"/>
    <property type="evidence" value="ECO:0007669"/>
    <property type="project" value="UniProtKB-UniPathway"/>
</dbReference>
<organism evidence="8 9">
    <name type="scientific">Perkinsus olseni</name>
    <name type="common">Perkinsus atlanticus</name>
    <dbReference type="NCBI Taxonomy" id="32597"/>
    <lineage>
        <taxon>Eukaryota</taxon>
        <taxon>Sar</taxon>
        <taxon>Alveolata</taxon>
        <taxon>Perkinsozoa</taxon>
        <taxon>Perkinsea</taxon>
        <taxon>Perkinsida</taxon>
        <taxon>Perkinsidae</taxon>
        <taxon>Perkinsus</taxon>
    </lineage>
</organism>
<comment type="caution">
    <text evidence="8">The sequence shown here is derived from an EMBL/GenBank/DDBJ whole genome shotgun (WGS) entry which is preliminary data.</text>
</comment>
<evidence type="ECO:0000313" key="8">
    <source>
        <dbReference type="EMBL" id="KAF4674959.1"/>
    </source>
</evidence>
<dbReference type="SUPFAM" id="SSF51283">
    <property type="entry name" value="dUTPase-like"/>
    <property type="match status" value="1"/>
</dbReference>
<gene>
    <name evidence="8" type="ORF">FOL46_003405</name>
</gene>
<feature type="domain" description="dUTPase-like" evidence="7">
    <location>
        <begin position="24"/>
        <end position="148"/>
    </location>
</feature>
<dbReference type="Pfam" id="PF00692">
    <property type="entry name" value="dUTPase"/>
    <property type="match status" value="1"/>
</dbReference>
<dbReference type="EC" id="3.6.1.23" evidence="3"/>
<dbReference type="InterPro" id="IPR033704">
    <property type="entry name" value="dUTPase_trimeric"/>
</dbReference>
<keyword evidence="5" id="KW-0546">Nucleotide metabolism</keyword>
<dbReference type="AlphaFoldDB" id="A0A7J6MTP7"/>
<proteinExistence type="inferred from homology"/>
<evidence type="ECO:0000256" key="3">
    <source>
        <dbReference type="ARBA" id="ARBA00012379"/>
    </source>
</evidence>
<dbReference type="GO" id="GO:0046081">
    <property type="term" value="P:dUTP catabolic process"/>
    <property type="evidence" value="ECO:0007669"/>
    <property type="project" value="InterPro"/>
</dbReference>
<evidence type="ECO:0000256" key="1">
    <source>
        <dbReference type="ARBA" id="ARBA00005142"/>
    </source>
</evidence>
<comment type="pathway">
    <text evidence="1">Pyrimidine metabolism; dUMP biosynthesis; dUMP from dCTP (dUTP route): step 2/2.</text>
</comment>
<accession>A0A7J6MTP7</accession>
<dbReference type="GO" id="GO:0004170">
    <property type="term" value="F:dUTP diphosphatase activity"/>
    <property type="evidence" value="ECO:0007669"/>
    <property type="project" value="UniProtKB-EC"/>
</dbReference>
<name>A0A7J6MTP7_PEROL</name>
<feature type="compositionally biased region" description="Basic residues" evidence="6">
    <location>
        <begin position="209"/>
        <end position="218"/>
    </location>
</feature>
<dbReference type="GO" id="GO:0000287">
    <property type="term" value="F:magnesium ion binding"/>
    <property type="evidence" value="ECO:0007669"/>
    <property type="project" value="InterPro"/>
</dbReference>
<sequence>MHLKILPLDSKAAEYYSSHKTFHAGDSGLDLFVVKEQTIQPGETAFIKLGIKAAAFDGKDGTGLSWLLMARSSISKTPLRLSNSIGLIDQGYRGEIIAAVDNIKNEAYTVKEGDRLVQAVGFDGKGITMELVEKLDETTRGEGGFGSTDQKPSKTVEKQNLESLKRPSGGIPNVWSWTATPLLSDRRWLVRWRVQRGSRSGPEVACHPMGKKGGKKKEKITGTPDVVRFKTTTTYYASLRECAQLQESLPFVASDPMAEDEYKKVARFLSMLGMLCDMCEVQSDKGYRTRNYHKLLDPRPNFDPKGFPVAVVRAARGIQDEPSLCYNGKRYQFSDEVKEKAESFLKDIDREMNLIAGYIEPALKSDFGQGLRTFKVELTDKLMEFDDMFIYSAELLEIYNDVFAVIDEMVQAEARLTAAEEREDIEQKQAEEAAFVRAVEAFLVLYSEAMEAKYTAGEVTQAEVNVSREFAESIPERSLELAEAAIFYEYKVMDLGREDWLESANEFIRSYLELRLYVASIPLQRLSPEYIDNKRFITLLRAFHTRGAKAFPVLEYVSGLPKISHSKSSRWMTKALLLPELQELYRRKLEEGHVA</sequence>
<dbReference type="EMBL" id="JABANN010000022">
    <property type="protein sequence ID" value="KAF4674959.1"/>
    <property type="molecule type" value="Genomic_DNA"/>
</dbReference>
<evidence type="ECO:0000313" key="9">
    <source>
        <dbReference type="Proteomes" id="UP000572268"/>
    </source>
</evidence>
<dbReference type="Proteomes" id="UP000572268">
    <property type="component" value="Unassembled WGS sequence"/>
</dbReference>